<accession>A0ABZ1H558</accession>
<feature type="region of interest" description="Disordered" evidence="1">
    <location>
        <begin position="238"/>
        <end position="298"/>
    </location>
</feature>
<reference evidence="3 4" key="1">
    <citation type="submission" date="2022-10" db="EMBL/GenBank/DDBJ databases">
        <title>The complete genomes of actinobacterial strains from the NBC collection.</title>
        <authorList>
            <person name="Joergensen T.S."/>
            <person name="Alvarez Arevalo M."/>
            <person name="Sterndorff E.B."/>
            <person name="Faurdal D."/>
            <person name="Vuksanovic O."/>
            <person name="Mourched A.-S."/>
            <person name="Charusanti P."/>
            <person name="Shaw S."/>
            <person name="Blin K."/>
            <person name="Weber T."/>
        </authorList>
    </citation>
    <scope>NUCLEOTIDE SEQUENCE [LARGE SCALE GENOMIC DNA]</scope>
    <source>
        <strain evidence="3 4">NBC 01752</strain>
    </source>
</reference>
<keyword evidence="4" id="KW-1185">Reference proteome</keyword>
<keyword evidence="2" id="KW-1133">Transmembrane helix</keyword>
<evidence type="ECO:0000256" key="2">
    <source>
        <dbReference type="SAM" id="Phobius"/>
    </source>
</evidence>
<keyword evidence="2" id="KW-0472">Membrane</keyword>
<evidence type="ECO:0000313" key="4">
    <source>
        <dbReference type="Proteomes" id="UP001340816"/>
    </source>
</evidence>
<proteinExistence type="predicted"/>
<name>A0ABZ1H558_STRPH</name>
<feature type="transmembrane region" description="Helical" evidence="2">
    <location>
        <begin position="187"/>
        <end position="207"/>
    </location>
</feature>
<dbReference type="Proteomes" id="UP001340816">
    <property type="component" value="Chromosome"/>
</dbReference>
<gene>
    <name evidence="3" type="ORF">OHB35_03810</name>
</gene>
<evidence type="ECO:0008006" key="5">
    <source>
        <dbReference type="Google" id="ProtNLM"/>
    </source>
</evidence>
<feature type="transmembrane region" description="Helical" evidence="2">
    <location>
        <begin position="151"/>
        <end position="175"/>
    </location>
</feature>
<feature type="compositionally biased region" description="Basic and acidic residues" evidence="1">
    <location>
        <begin position="263"/>
        <end position="273"/>
    </location>
</feature>
<keyword evidence="2" id="KW-0812">Transmembrane</keyword>
<dbReference type="EMBL" id="CP109135">
    <property type="protein sequence ID" value="WSD12409.1"/>
    <property type="molecule type" value="Genomic_DNA"/>
</dbReference>
<organism evidence="3 4">
    <name type="scientific">Streptomyces phaeochromogenes</name>
    <dbReference type="NCBI Taxonomy" id="1923"/>
    <lineage>
        <taxon>Bacteria</taxon>
        <taxon>Bacillati</taxon>
        <taxon>Actinomycetota</taxon>
        <taxon>Actinomycetes</taxon>
        <taxon>Kitasatosporales</taxon>
        <taxon>Streptomycetaceae</taxon>
        <taxon>Streptomyces</taxon>
        <taxon>Streptomyces phaeochromogenes group</taxon>
    </lineage>
</organism>
<evidence type="ECO:0000313" key="3">
    <source>
        <dbReference type="EMBL" id="WSD12409.1"/>
    </source>
</evidence>
<sequence length="298" mass="31894">MSSELGWITVGWLLGFAGFNAGLGVAWWRRTRAERQFVRGARKAVVDSIQAGWWLGASWKGASAQRERYAAEVAVRLLVLAGPAQVDGDGRISLAPGRHSAPEDSALATLAAGLRRDEGVTVHELLTESRFAPFRSALEARRAPLRRCFGAYRVPALLAAFVVSFGMSMNAMLLGNGFPGLSDQDPGWWTLLWMAPWAALSLLAAAWPAEASRPWPGFTRRCRAALARALADESPKTGFRVSRGAFPPPTSQASTAGASVLRPPDESNDRAGRGDPAQLANDTADLDVDHDSGFVGGD</sequence>
<feature type="transmembrane region" description="Helical" evidence="2">
    <location>
        <begin position="6"/>
        <end position="28"/>
    </location>
</feature>
<protein>
    <recommendedName>
        <fullName evidence="5">TIGR04222 domain-containing membrane protein</fullName>
    </recommendedName>
</protein>
<dbReference type="RefSeq" id="WP_326757818.1">
    <property type="nucleotide sequence ID" value="NZ_CP109135.1"/>
</dbReference>
<evidence type="ECO:0000256" key="1">
    <source>
        <dbReference type="SAM" id="MobiDB-lite"/>
    </source>
</evidence>